<dbReference type="AlphaFoldDB" id="A0A5B0SKV7"/>
<name>A0A5B0SKV7_PUCGR</name>
<protein>
    <submittedName>
        <fullName evidence="2">Uncharacterized protein</fullName>
    </submittedName>
</protein>
<gene>
    <name evidence="2" type="ORF">PGTUg99_030537</name>
</gene>
<dbReference type="Proteomes" id="UP000325313">
    <property type="component" value="Unassembled WGS sequence"/>
</dbReference>
<proteinExistence type="predicted"/>
<organism evidence="2 3">
    <name type="scientific">Puccinia graminis f. sp. tritici</name>
    <dbReference type="NCBI Taxonomy" id="56615"/>
    <lineage>
        <taxon>Eukaryota</taxon>
        <taxon>Fungi</taxon>
        <taxon>Dikarya</taxon>
        <taxon>Basidiomycota</taxon>
        <taxon>Pucciniomycotina</taxon>
        <taxon>Pucciniomycetes</taxon>
        <taxon>Pucciniales</taxon>
        <taxon>Pucciniaceae</taxon>
        <taxon>Puccinia</taxon>
    </lineage>
</organism>
<reference evidence="2 3" key="1">
    <citation type="submission" date="2019-05" db="EMBL/GenBank/DDBJ databases">
        <title>Emergence of the Ug99 lineage of the wheat stem rust pathogen through somatic hybridization.</title>
        <authorList>
            <person name="Li F."/>
            <person name="Upadhyaya N.M."/>
            <person name="Sperschneider J."/>
            <person name="Matny O."/>
            <person name="Nguyen-Phuc H."/>
            <person name="Mago R."/>
            <person name="Raley C."/>
            <person name="Miller M.E."/>
            <person name="Silverstein K.A.T."/>
            <person name="Henningsen E."/>
            <person name="Hirsch C.D."/>
            <person name="Visser B."/>
            <person name="Pretorius Z.A."/>
            <person name="Steffenson B.J."/>
            <person name="Schwessinger B."/>
            <person name="Dodds P.N."/>
            <person name="Figueroa M."/>
        </authorList>
    </citation>
    <scope>NUCLEOTIDE SEQUENCE [LARGE SCALE GENOMIC DNA]</scope>
    <source>
        <strain evidence="2 3">Ug99</strain>
    </source>
</reference>
<feature type="region of interest" description="Disordered" evidence="1">
    <location>
        <begin position="191"/>
        <end position="212"/>
    </location>
</feature>
<evidence type="ECO:0000313" key="3">
    <source>
        <dbReference type="Proteomes" id="UP000325313"/>
    </source>
</evidence>
<feature type="compositionally biased region" description="Polar residues" evidence="1">
    <location>
        <begin position="201"/>
        <end position="212"/>
    </location>
</feature>
<accession>A0A5B0SKV7</accession>
<evidence type="ECO:0000313" key="2">
    <source>
        <dbReference type="EMBL" id="KAA1138591.1"/>
    </source>
</evidence>
<dbReference type="EMBL" id="VDEP01000002">
    <property type="protein sequence ID" value="KAA1138591.1"/>
    <property type="molecule type" value="Genomic_DNA"/>
</dbReference>
<evidence type="ECO:0000256" key="1">
    <source>
        <dbReference type="SAM" id="MobiDB-lite"/>
    </source>
</evidence>
<sequence>MVTGRLFDEFLCGFTGKKVNDLNLGSVADGIEQRFWDERQCLSKDFIQIKYTPDCSDAMDNLHSLSCPTQAYMYTMGRVFRKTPQQTDGFRPERPQLGCEASNGRSGGPGIIWTLQKASKGCLAGETIQRMVYSPVSIGHLIGSVRWTTRKPSIGHFSECPIDGFHPGPAVEKKGSIVEKLFKRWSMVEKRSKNAARASSDEFSQNQNSHDM</sequence>
<comment type="caution">
    <text evidence="2">The sequence shown here is derived from an EMBL/GenBank/DDBJ whole genome shotgun (WGS) entry which is preliminary data.</text>
</comment>